<dbReference type="EMBL" id="QTSX02002163">
    <property type="protein sequence ID" value="KAJ9078102.1"/>
    <property type="molecule type" value="Genomic_DNA"/>
</dbReference>
<keyword evidence="2" id="KW-1185">Reference proteome</keyword>
<evidence type="ECO:0000313" key="2">
    <source>
        <dbReference type="Proteomes" id="UP001165960"/>
    </source>
</evidence>
<evidence type="ECO:0000313" key="1">
    <source>
        <dbReference type="EMBL" id="KAJ9078102.1"/>
    </source>
</evidence>
<organism evidence="1 2">
    <name type="scientific">Entomophthora muscae</name>
    <dbReference type="NCBI Taxonomy" id="34485"/>
    <lineage>
        <taxon>Eukaryota</taxon>
        <taxon>Fungi</taxon>
        <taxon>Fungi incertae sedis</taxon>
        <taxon>Zoopagomycota</taxon>
        <taxon>Entomophthoromycotina</taxon>
        <taxon>Entomophthoromycetes</taxon>
        <taxon>Entomophthorales</taxon>
        <taxon>Entomophthoraceae</taxon>
        <taxon>Entomophthora</taxon>
    </lineage>
</organism>
<keyword evidence="1" id="KW-0436">Ligase</keyword>
<proteinExistence type="predicted"/>
<dbReference type="Proteomes" id="UP001165960">
    <property type="component" value="Unassembled WGS sequence"/>
</dbReference>
<sequence length="981" mass="110913">MSSQDQPIPATLTEEQKLAAEKAAKNEAKNEAKRKAKLEKFAAKQAAQAAKSDKQSKKKENTVGVKAAEANTFVSLTKPGDKKDTSTPIAGSYDPKSVEAAWYDWWVKEGFFKPQLTEDGNIRPEGAFVIPIPPPNVTGSLHIGHALTGAVQDCLIRWNRMLGKTVLFNPGCDHAGISCQSVVEKSLYRTENKTRHDLGRDAFIDKVWEWKEQYGSRIYEQLKRLGGSYDWDRVKFTMDPQLNEAVTEAFVRLHEEGIIYRAKRLVNWCVHLNTALSNLEVENKELKGITWLNVPGYDQSEKFQFGAIHSFAYQLENSDEKIVVATTRIETMLSDSAVAVHPKDERYKHLHGKFVIHPFNGRRIPIVTDEIAVDMEFGTGAVKISPAHDMNDFELGKRQNLEFINIFNDDGTLNENGAPFQGLRRFHARKVVLEALKEKGLFVETKDNPMVVPICTRSGDIIEPILKPQWWVNCQAMASEAIKVVKEGDLKILPKASEREWFRWLENIQDWCISRQLWWGHRAPAYFVNIPGKTQSRDDDSFWVSGRTYEEAHEKATAKFGSGFTLEQDEDVLDTWFSSGLWPFSIFGWPNATRDLELFYPNSVLETGWDILFFWVARMVMLGTKLTGKVPFSEVLCHAMIRDAHGRKMSKSLGNVLDPIDVIEGITLEALHQKLEQGNLDPREVKKAREGQKADFPKGIPECGTDALRFALCAYPVVGRDINLDIQRVVGYRKFCNKVWNATRFVMMRLDEGFVPRSDAEPTGHESLVEKWILNKLNLAAIETNKALEERNFMVATTAVHSFWLYDLCDVFVEMMKPVVADVSPENASKRRSMQDTLYVCLEAGLKLLHPFMPFLTEELYQRLPRRPQDTIPSICLARYPVAKASYDSPTADKDFEHSFAAVRAARSLFADNNIIKDGQVFFCAEPSSLVVLKDNQVGFCSLIKGCTEFIFLDSGAAAPQESVSTKAGDITVYAPLPKKE</sequence>
<dbReference type="EC" id="6.1.1.9" evidence="1"/>
<comment type="caution">
    <text evidence="1">The sequence shown here is derived from an EMBL/GenBank/DDBJ whole genome shotgun (WGS) entry which is preliminary data.</text>
</comment>
<gene>
    <name evidence="1" type="primary">VAS1_2</name>
    <name evidence="1" type="ORF">DSO57_1010253</name>
</gene>
<accession>A0ACC2TUA2</accession>
<reference evidence="1" key="1">
    <citation type="submission" date="2022-04" db="EMBL/GenBank/DDBJ databases">
        <title>Genome of the entomopathogenic fungus Entomophthora muscae.</title>
        <authorList>
            <person name="Elya C."/>
            <person name="Lovett B.R."/>
            <person name="Lee E."/>
            <person name="Macias A.M."/>
            <person name="Hajek A.E."/>
            <person name="De Bivort B.L."/>
            <person name="Kasson M.T."/>
            <person name="De Fine Licht H.H."/>
            <person name="Stajich J.E."/>
        </authorList>
    </citation>
    <scope>NUCLEOTIDE SEQUENCE</scope>
    <source>
        <strain evidence="1">Berkeley</strain>
    </source>
</reference>
<name>A0ACC2TUA2_9FUNG</name>
<protein>
    <submittedName>
        <fullName evidence="1">Valine--tRNA ligase</fullName>
        <ecNumber evidence="1">6.1.1.9</ecNumber>
    </submittedName>
</protein>